<dbReference type="OrthoDB" id="9806494at2"/>
<dbReference type="PIRSF" id="PIRSF008502">
    <property type="entry name" value="UCP008502"/>
    <property type="match status" value="1"/>
</dbReference>
<dbReference type="STRING" id="443610.VE25_16205"/>
<dbReference type="PATRIC" id="fig|443610.3.peg.1536"/>
<organism evidence="1 2">
    <name type="scientific">Devosia geojensis</name>
    <dbReference type="NCBI Taxonomy" id="443610"/>
    <lineage>
        <taxon>Bacteria</taxon>
        <taxon>Pseudomonadati</taxon>
        <taxon>Pseudomonadota</taxon>
        <taxon>Alphaproteobacteria</taxon>
        <taxon>Hyphomicrobiales</taxon>
        <taxon>Devosiaceae</taxon>
        <taxon>Devosia</taxon>
    </lineage>
</organism>
<sequence length="187" mass="20288">MTNHVVLFRGINVGGKNMVPMSELGQLLKEMGFGNVATHIQSGNVILRSQLAEDALARTIEKKLGAAFKLDGSAVKVLALTGKRFQAIVDDRPAGFGDVPDMYHCDAIFLMGITAGEALPAFSPLDGVDTIWPGDGVIYSQRLSARRTKSRLNRMMASPLYKSMTIRSWGTTMKLLEMVRQQTGGAS</sequence>
<dbReference type="InterPro" id="IPR012545">
    <property type="entry name" value="DUF1697"/>
</dbReference>
<dbReference type="PANTHER" id="PTHR36439">
    <property type="entry name" value="BLL4334 PROTEIN"/>
    <property type="match status" value="1"/>
</dbReference>
<proteinExistence type="predicted"/>
<dbReference type="EMBL" id="JZEX01000134">
    <property type="protein sequence ID" value="KKB10783.1"/>
    <property type="molecule type" value="Genomic_DNA"/>
</dbReference>
<dbReference type="PANTHER" id="PTHR36439:SF1">
    <property type="entry name" value="DUF1697 DOMAIN-CONTAINING PROTEIN"/>
    <property type="match status" value="1"/>
</dbReference>
<dbReference type="Pfam" id="PF08002">
    <property type="entry name" value="DUF1697"/>
    <property type="match status" value="1"/>
</dbReference>
<comment type="caution">
    <text evidence="1">The sequence shown here is derived from an EMBL/GenBank/DDBJ whole genome shotgun (WGS) entry which is preliminary data.</text>
</comment>
<protein>
    <recommendedName>
        <fullName evidence="3">DUF1697 domain-containing protein</fullName>
    </recommendedName>
</protein>
<keyword evidence="2" id="KW-1185">Reference proteome</keyword>
<gene>
    <name evidence="1" type="ORF">VE25_16205</name>
</gene>
<evidence type="ECO:0000313" key="1">
    <source>
        <dbReference type="EMBL" id="KKB10783.1"/>
    </source>
</evidence>
<reference evidence="1 2" key="1">
    <citation type="submission" date="2015-03" db="EMBL/GenBank/DDBJ databases">
        <authorList>
            <person name="Hassan Y.I."/>
            <person name="Lepp D."/>
            <person name="Li X.-Z."/>
            <person name="Zhou T."/>
        </authorList>
    </citation>
    <scope>NUCLEOTIDE SEQUENCE [LARGE SCALE GENOMIC DNA]</scope>
    <source>
        <strain evidence="1 2">BD-c194</strain>
    </source>
</reference>
<dbReference type="SUPFAM" id="SSF160379">
    <property type="entry name" value="SP0830-like"/>
    <property type="match status" value="1"/>
</dbReference>
<evidence type="ECO:0008006" key="3">
    <source>
        <dbReference type="Google" id="ProtNLM"/>
    </source>
</evidence>
<dbReference type="AlphaFoldDB" id="A0A0F5FPN2"/>
<dbReference type="Gene3D" id="3.30.70.1280">
    <property type="entry name" value="SP0830-like domains"/>
    <property type="match status" value="1"/>
</dbReference>
<accession>A0A0F5FPN2</accession>
<dbReference type="Gene3D" id="3.30.70.1260">
    <property type="entry name" value="bacterial protein sp0830 like"/>
    <property type="match status" value="1"/>
</dbReference>
<dbReference type="Proteomes" id="UP000033632">
    <property type="component" value="Unassembled WGS sequence"/>
</dbReference>
<name>A0A0F5FPN2_9HYPH</name>
<evidence type="ECO:0000313" key="2">
    <source>
        <dbReference type="Proteomes" id="UP000033632"/>
    </source>
</evidence>